<feature type="non-terminal residue" evidence="2">
    <location>
        <position position="80"/>
    </location>
</feature>
<evidence type="ECO:0000313" key="2">
    <source>
        <dbReference type="EMBL" id="KAJ1084857.1"/>
    </source>
</evidence>
<sequence length="80" mass="8639">RDSCDTQREEPGCVHMLAGGRRSSAITEEILLIEGYNPAPSTTSCYQSHLPVQPLLVQEHSQRQLPSSGSPCPCTSALKS</sequence>
<comment type="caution">
    <text evidence="2">The sequence shown here is derived from an EMBL/GenBank/DDBJ whole genome shotgun (WGS) entry which is preliminary data.</text>
</comment>
<dbReference type="Proteomes" id="UP001066276">
    <property type="component" value="Chromosome 12"/>
</dbReference>
<evidence type="ECO:0000313" key="3">
    <source>
        <dbReference type="Proteomes" id="UP001066276"/>
    </source>
</evidence>
<accession>A0AAV7L326</accession>
<protein>
    <submittedName>
        <fullName evidence="2">Uncharacterized protein</fullName>
    </submittedName>
</protein>
<proteinExistence type="predicted"/>
<feature type="non-terminal residue" evidence="2">
    <location>
        <position position="1"/>
    </location>
</feature>
<name>A0AAV7L326_PLEWA</name>
<keyword evidence="3" id="KW-1185">Reference proteome</keyword>
<dbReference type="AlphaFoldDB" id="A0AAV7L326"/>
<evidence type="ECO:0000256" key="1">
    <source>
        <dbReference type="SAM" id="MobiDB-lite"/>
    </source>
</evidence>
<gene>
    <name evidence="2" type="ORF">NDU88_005003</name>
</gene>
<dbReference type="EMBL" id="JANPWB010000016">
    <property type="protein sequence ID" value="KAJ1084857.1"/>
    <property type="molecule type" value="Genomic_DNA"/>
</dbReference>
<reference evidence="2" key="1">
    <citation type="journal article" date="2022" name="bioRxiv">
        <title>Sequencing and chromosome-scale assembly of the giantPleurodeles waltlgenome.</title>
        <authorList>
            <person name="Brown T."/>
            <person name="Elewa A."/>
            <person name="Iarovenko S."/>
            <person name="Subramanian E."/>
            <person name="Araus A.J."/>
            <person name="Petzold A."/>
            <person name="Susuki M."/>
            <person name="Suzuki K.-i.T."/>
            <person name="Hayashi T."/>
            <person name="Toyoda A."/>
            <person name="Oliveira C."/>
            <person name="Osipova E."/>
            <person name="Leigh N.D."/>
            <person name="Simon A."/>
            <person name="Yun M.H."/>
        </authorList>
    </citation>
    <scope>NUCLEOTIDE SEQUENCE</scope>
    <source>
        <strain evidence="2">20211129_DDA</strain>
        <tissue evidence="2">Liver</tissue>
    </source>
</reference>
<organism evidence="2 3">
    <name type="scientific">Pleurodeles waltl</name>
    <name type="common">Iberian ribbed newt</name>
    <dbReference type="NCBI Taxonomy" id="8319"/>
    <lineage>
        <taxon>Eukaryota</taxon>
        <taxon>Metazoa</taxon>
        <taxon>Chordata</taxon>
        <taxon>Craniata</taxon>
        <taxon>Vertebrata</taxon>
        <taxon>Euteleostomi</taxon>
        <taxon>Amphibia</taxon>
        <taxon>Batrachia</taxon>
        <taxon>Caudata</taxon>
        <taxon>Salamandroidea</taxon>
        <taxon>Salamandridae</taxon>
        <taxon>Pleurodelinae</taxon>
        <taxon>Pleurodeles</taxon>
    </lineage>
</organism>
<feature type="region of interest" description="Disordered" evidence="1">
    <location>
        <begin position="60"/>
        <end position="80"/>
    </location>
</feature>